<comment type="caution">
    <text evidence="3">The sequence shown here is derived from an EMBL/GenBank/DDBJ whole genome shotgun (WGS) entry which is preliminary data.</text>
</comment>
<name>A0A9W4DHB9_BLUGR</name>
<dbReference type="PANTHER" id="PTHR11079">
    <property type="entry name" value="CYTOSINE DEAMINASE FAMILY MEMBER"/>
    <property type="match status" value="1"/>
</dbReference>
<dbReference type="Proteomes" id="UP000683417">
    <property type="component" value="Unassembled WGS sequence"/>
</dbReference>
<dbReference type="PANTHER" id="PTHR11079:SF149">
    <property type="entry name" value="TRNA-SPECIFIC ADENOSINE DEAMINASE 2"/>
    <property type="match status" value="1"/>
</dbReference>
<dbReference type="GO" id="GO:0005737">
    <property type="term" value="C:cytoplasm"/>
    <property type="evidence" value="ECO:0007669"/>
    <property type="project" value="TreeGrafter"/>
</dbReference>
<feature type="domain" description="CMP/dCMP-type deaminase" evidence="2">
    <location>
        <begin position="62"/>
        <end position="218"/>
    </location>
</feature>
<keyword evidence="1" id="KW-0378">Hydrolase</keyword>
<dbReference type="InterPro" id="IPR002125">
    <property type="entry name" value="CMP_dCMP_dom"/>
</dbReference>
<evidence type="ECO:0000256" key="1">
    <source>
        <dbReference type="ARBA" id="ARBA00022801"/>
    </source>
</evidence>
<dbReference type="GO" id="GO:0005634">
    <property type="term" value="C:nucleus"/>
    <property type="evidence" value="ECO:0007669"/>
    <property type="project" value="TreeGrafter"/>
</dbReference>
<protein>
    <submittedName>
        <fullName evidence="3">BgTH12-02013</fullName>
    </submittedName>
</protein>
<gene>
    <name evidence="3" type="ORF">BGTH12_LOCUS3122</name>
</gene>
<dbReference type="CDD" id="cd01285">
    <property type="entry name" value="nucleoside_deaminase"/>
    <property type="match status" value="1"/>
</dbReference>
<evidence type="ECO:0000313" key="4">
    <source>
        <dbReference type="Proteomes" id="UP000683417"/>
    </source>
</evidence>
<dbReference type="AlphaFoldDB" id="A0A9W4DHB9"/>
<dbReference type="GO" id="GO:0052717">
    <property type="term" value="F:tRNA-specific adenosine-34 deaminase activity"/>
    <property type="evidence" value="ECO:0007669"/>
    <property type="project" value="TreeGrafter"/>
</dbReference>
<dbReference type="PROSITE" id="PS51747">
    <property type="entry name" value="CYT_DCMP_DEAMINASES_2"/>
    <property type="match status" value="1"/>
</dbReference>
<dbReference type="Pfam" id="PF00383">
    <property type="entry name" value="dCMP_cyt_deam_1"/>
    <property type="match status" value="1"/>
</dbReference>
<reference evidence="3" key="1">
    <citation type="submission" date="2020-10" db="EMBL/GenBank/DDBJ databases">
        <authorList>
            <person name="Muller C M."/>
        </authorList>
    </citation>
    <scope>NUCLEOTIDE SEQUENCE</scope>
    <source>
        <strain evidence="3">THUN-12</strain>
    </source>
</reference>
<evidence type="ECO:0000259" key="2">
    <source>
        <dbReference type="PROSITE" id="PS51747"/>
    </source>
</evidence>
<proteinExistence type="predicted"/>
<accession>A0A9W4DHB9</accession>
<organism evidence="3 4">
    <name type="scientific">Blumeria graminis f. sp. triticale</name>
    <dbReference type="NCBI Taxonomy" id="1689686"/>
    <lineage>
        <taxon>Eukaryota</taxon>
        <taxon>Fungi</taxon>
        <taxon>Dikarya</taxon>
        <taxon>Ascomycota</taxon>
        <taxon>Pezizomycotina</taxon>
        <taxon>Leotiomycetes</taxon>
        <taxon>Erysiphales</taxon>
        <taxon>Erysiphaceae</taxon>
        <taxon>Blumeria</taxon>
    </lineage>
</organism>
<feature type="non-terminal residue" evidence="3">
    <location>
        <position position="1"/>
    </location>
</feature>
<dbReference type="GO" id="GO:0002100">
    <property type="term" value="P:tRNA wobble adenosine to inosine editing"/>
    <property type="evidence" value="ECO:0007669"/>
    <property type="project" value="TreeGrafter"/>
</dbReference>
<evidence type="ECO:0000313" key="3">
    <source>
        <dbReference type="EMBL" id="CAD6501764.1"/>
    </source>
</evidence>
<dbReference type="EMBL" id="CAJHIT010000005">
    <property type="protein sequence ID" value="CAD6501764.1"/>
    <property type="molecule type" value="Genomic_DNA"/>
</dbReference>
<sequence>CEPLYETSRTHRSPERHHTRCRWCIRHAESFRNSSLPTTPSTFFSMTSHADPASSMSDSESQMHLKFMGEAVAMAQVALENSETPVGCVLVYQEQVIGRGMNDTNRSFNGTRHAEFMAINQVLTQMQLCNEDADSMNRSRLETNQIEGNGDVKDQISAKRKYSPEILSQCTLYVTVEPCIMCASLLRQFGIWRVFFGAWNDKFGGTGSVLRIHKSNGAVIKEIEVGIDRNYDFEVSGGWMREEAILLLRRFYVQENNRAPEPRDKGKRVINLVVEKIETVEYSIERPPNMSS</sequence>